<evidence type="ECO:0000313" key="3">
    <source>
        <dbReference type="Proteomes" id="UP000078383"/>
    </source>
</evidence>
<gene>
    <name evidence="2" type="ORF">ERS852502_01216</name>
</gene>
<dbReference type="AlphaFoldDB" id="A0A174U586"/>
<evidence type="ECO:0000259" key="1">
    <source>
        <dbReference type="Pfam" id="PF04754"/>
    </source>
</evidence>
<dbReference type="EMBL" id="CZBX01000005">
    <property type="protein sequence ID" value="CUQ85844.1"/>
    <property type="molecule type" value="Genomic_DNA"/>
</dbReference>
<name>A0A174U586_9FIRM</name>
<proteinExistence type="predicted"/>
<sequence>MGKADVNVNIWLNEKKRFADLFNGVLYKGKQVIRPEELEEISPVASVSIKNRVGKTRNMKKYRDIVMRWKNNATFVLLANESQDKIHYAMPQKVMLYDGMDYEEQIRNLWKQRMECQKQARRIGKPLEHLTAAEYLSRFRKNDRLIPIISLVFYYGSDPWDGPQDLYDMFRLEGSEEEKVVLEKYLPNYKINLVDAERMNEQEIKYFSEDLQVILTMLKYRHEKNELKEYINKQKRYFQNVDYETSQVIKVFLNMKSIPGETDERKVNVNMCEALEEMYNDAIKEGMEAGTKRKLIEQVMKKVKKGLSAEEISDIFEEDTEIIKKICIAIQTCEGQCTIDDVYEQLYK</sequence>
<dbReference type="Pfam" id="PF04754">
    <property type="entry name" value="Transposase_31"/>
    <property type="match status" value="1"/>
</dbReference>
<dbReference type="InterPro" id="IPR006842">
    <property type="entry name" value="Transposase_31"/>
</dbReference>
<dbReference type="GeneID" id="303257061"/>
<dbReference type="OrthoDB" id="2066427at2"/>
<reference evidence="2 3" key="1">
    <citation type="submission" date="2015-09" db="EMBL/GenBank/DDBJ databases">
        <authorList>
            <consortium name="Pathogen Informatics"/>
        </authorList>
    </citation>
    <scope>NUCLEOTIDE SEQUENCE [LARGE SCALE GENOMIC DNA]</scope>
    <source>
        <strain evidence="2 3">2789STDY5834889</strain>
    </source>
</reference>
<dbReference type="RefSeq" id="WP_015529478.1">
    <property type="nucleotide sequence ID" value="NZ_CZBR01000004.1"/>
</dbReference>
<organism evidence="2 3">
    <name type="scientific">[Ruminococcus] torques</name>
    <dbReference type="NCBI Taxonomy" id="33039"/>
    <lineage>
        <taxon>Bacteria</taxon>
        <taxon>Bacillati</taxon>
        <taxon>Bacillota</taxon>
        <taxon>Clostridia</taxon>
        <taxon>Lachnospirales</taxon>
        <taxon>Lachnospiraceae</taxon>
        <taxon>Mediterraneibacter</taxon>
    </lineage>
</organism>
<evidence type="ECO:0000313" key="2">
    <source>
        <dbReference type="EMBL" id="CUQ85844.1"/>
    </source>
</evidence>
<accession>A0A174U586</accession>
<dbReference type="Proteomes" id="UP000078383">
    <property type="component" value="Unassembled WGS sequence"/>
</dbReference>
<feature type="domain" description="Transposase (putative) YhgA-like" evidence="1">
    <location>
        <begin position="141"/>
        <end position="247"/>
    </location>
</feature>
<protein>
    <submittedName>
        <fullName evidence="2">Putative transposase, YhgA-like</fullName>
    </submittedName>
</protein>